<evidence type="ECO:0000313" key="2">
    <source>
        <dbReference type="EMBL" id="CAZ96107.1"/>
    </source>
</evidence>
<name>G0L5B3_ZOBGA</name>
<feature type="coiled-coil region" evidence="1">
    <location>
        <begin position="2"/>
        <end position="29"/>
    </location>
</feature>
<keyword evidence="3" id="KW-1185">Reference proteome</keyword>
<organism evidence="2 3">
    <name type="scientific">Zobellia galactanivorans (strain DSM 12802 / CCUG 47099 / CIP 106680 / NCIMB 13871 / Dsij)</name>
    <dbReference type="NCBI Taxonomy" id="63186"/>
    <lineage>
        <taxon>Bacteria</taxon>
        <taxon>Pseudomonadati</taxon>
        <taxon>Bacteroidota</taxon>
        <taxon>Flavobacteriia</taxon>
        <taxon>Flavobacteriales</taxon>
        <taxon>Flavobacteriaceae</taxon>
        <taxon>Zobellia</taxon>
    </lineage>
</organism>
<evidence type="ECO:0000256" key="1">
    <source>
        <dbReference type="SAM" id="Coils"/>
    </source>
</evidence>
<dbReference type="Proteomes" id="UP000008898">
    <property type="component" value="Chromosome"/>
</dbReference>
<proteinExistence type="predicted"/>
<keyword evidence="1" id="KW-0175">Coiled coil</keyword>
<dbReference type="AlphaFoldDB" id="G0L5B3"/>
<reference evidence="2 3" key="2">
    <citation type="journal article" date="2012" name="Environ. Microbiol.">
        <title>Characterization of the first alginolytic operons in a marine bacterium: from their emergence in marine Flavobacteriia to their independent transfers to marine Proteobacteria and human gut Bacteroides.</title>
        <authorList>
            <person name="Thomas F."/>
            <person name="Barbeyron T."/>
            <person name="Tonon T."/>
            <person name="Genicot S."/>
            <person name="Czjzek M."/>
            <person name="Michel G."/>
        </authorList>
    </citation>
    <scope>NUCLEOTIDE SEQUENCE [LARGE SCALE GENOMIC DNA]</scope>
    <source>
        <strain evidence="3">DSM 12802 / CCUG 47099 / CIP 106680 / NCIMB 13871 / Dsij</strain>
    </source>
</reference>
<protein>
    <submittedName>
        <fullName evidence="2">Uncharacterized protein</fullName>
    </submittedName>
</protein>
<sequence>MNTITKEQIKELEAKLEENKKRINELIKKFDVYKI</sequence>
<gene>
    <name evidence="2" type="ordered locus">zobellia_2012</name>
</gene>
<dbReference type="HOGENOM" id="CLU_3368197_0_0_10"/>
<reference evidence="3" key="1">
    <citation type="submission" date="2009-07" db="EMBL/GenBank/DDBJ databases">
        <title>Complete genome sequence of Zobellia galactanivorans Dsij.</title>
        <authorList>
            <consortium name="Genoscope - CEA"/>
        </authorList>
    </citation>
    <scope>NUCLEOTIDE SEQUENCE [LARGE SCALE GENOMIC DNA]</scope>
    <source>
        <strain evidence="3">DSM 12802 / CCUG 47099 / CIP 106680 / NCIMB 13871 / Dsij</strain>
    </source>
</reference>
<accession>G0L5B3</accession>
<dbReference type="EMBL" id="FP476056">
    <property type="protein sequence ID" value="CAZ96107.1"/>
    <property type="molecule type" value="Genomic_DNA"/>
</dbReference>
<dbReference type="KEGG" id="zga:ZOBELLIA_2012"/>
<evidence type="ECO:0000313" key="3">
    <source>
        <dbReference type="Proteomes" id="UP000008898"/>
    </source>
</evidence>